<evidence type="ECO:0000313" key="2">
    <source>
        <dbReference type="EMBL" id="VFK73777.1"/>
    </source>
</evidence>
<proteinExistence type="predicted"/>
<gene>
    <name evidence="1" type="ORF">BECKUNK1418G_GA0071005_13151</name>
    <name evidence="2" type="ORF">BECKUNK1418H_GA0071006_12871</name>
</gene>
<protein>
    <submittedName>
        <fullName evidence="1">Uncharacterized protein</fullName>
    </submittedName>
</protein>
<dbReference type="EMBL" id="CAADFZ010000315">
    <property type="protein sequence ID" value="VFK69133.1"/>
    <property type="molecule type" value="Genomic_DNA"/>
</dbReference>
<dbReference type="EMBL" id="CAADGD010000287">
    <property type="protein sequence ID" value="VFK73777.1"/>
    <property type="molecule type" value="Genomic_DNA"/>
</dbReference>
<accession>A0A451ASX6</accession>
<dbReference type="AlphaFoldDB" id="A0A451ASX6"/>
<reference evidence="1" key="1">
    <citation type="submission" date="2019-02" db="EMBL/GenBank/DDBJ databases">
        <authorList>
            <person name="Gruber-Vodicka R. H."/>
            <person name="Seah K. B. B."/>
        </authorList>
    </citation>
    <scope>NUCLEOTIDE SEQUENCE</scope>
    <source>
        <strain evidence="2">BECK_BY19</strain>
        <strain evidence="1">BECK_BY8</strain>
    </source>
</reference>
<name>A0A451ASX6_9GAMM</name>
<sequence length="122" mass="14132">MKKTIEIHLFLRNDPELGPVYTLKKIPAQCFIFEANGQLFEFGYHRRIFGSWPSDEENRWALTHIETGMVFEKFPCKPKSIRAAREAVAEKFAFHGFDGVISAIDRMKRMRADLPCEALPND</sequence>
<organism evidence="1">
    <name type="scientific">Candidatus Kentrum sp. UNK</name>
    <dbReference type="NCBI Taxonomy" id="2126344"/>
    <lineage>
        <taxon>Bacteria</taxon>
        <taxon>Pseudomonadati</taxon>
        <taxon>Pseudomonadota</taxon>
        <taxon>Gammaproteobacteria</taxon>
        <taxon>Candidatus Kentrum</taxon>
    </lineage>
</organism>
<evidence type="ECO:0000313" key="1">
    <source>
        <dbReference type="EMBL" id="VFK69133.1"/>
    </source>
</evidence>